<comment type="cofactor">
    <cofactor evidence="1">
        <name>FAD</name>
        <dbReference type="ChEBI" id="CHEBI:57692"/>
    </cofactor>
</comment>
<keyword evidence="7" id="KW-0560">Oxidoreductase</keyword>
<evidence type="ECO:0000256" key="2">
    <source>
        <dbReference type="ARBA" id="ARBA00004777"/>
    </source>
</evidence>
<evidence type="ECO:0000256" key="9">
    <source>
        <dbReference type="SAM" id="MobiDB-lite"/>
    </source>
</evidence>
<feature type="compositionally biased region" description="Low complexity" evidence="9">
    <location>
        <begin position="131"/>
        <end position="145"/>
    </location>
</feature>
<comment type="caution">
    <text evidence="11">The sequence shown here is derived from an EMBL/GenBank/DDBJ whole genome shotgun (WGS) entry which is preliminary data.</text>
</comment>
<accession>A0A167TZU4</accession>
<evidence type="ECO:0000313" key="11">
    <source>
        <dbReference type="EMBL" id="OAA61121.1"/>
    </source>
</evidence>
<feature type="region of interest" description="Disordered" evidence="9">
    <location>
        <begin position="629"/>
        <end position="648"/>
    </location>
</feature>
<name>A0A167TZU4_9HYPO</name>
<dbReference type="GO" id="GO:0004489">
    <property type="term" value="F:methylenetetrahydrofolate reductase [NAD(P)H] activity"/>
    <property type="evidence" value="ECO:0007669"/>
    <property type="project" value="EnsemblFungi"/>
</dbReference>
<dbReference type="EMBL" id="AZHD01000008">
    <property type="protein sequence ID" value="OAA61121.1"/>
    <property type="molecule type" value="Genomic_DNA"/>
</dbReference>
<dbReference type="Gene3D" id="3.20.20.220">
    <property type="match status" value="1"/>
</dbReference>
<evidence type="ECO:0000256" key="7">
    <source>
        <dbReference type="ARBA" id="ARBA00023002"/>
    </source>
</evidence>
<dbReference type="Pfam" id="PF02219">
    <property type="entry name" value="MTHFR"/>
    <property type="match status" value="2"/>
</dbReference>
<dbReference type="GO" id="GO:0005829">
    <property type="term" value="C:cytosol"/>
    <property type="evidence" value="ECO:0007669"/>
    <property type="project" value="TreeGrafter"/>
</dbReference>
<dbReference type="CDD" id="cd00537">
    <property type="entry name" value="MTHFR"/>
    <property type="match status" value="1"/>
</dbReference>
<dbReference type="Pfam" id="PF21895">
    <property type="entry name" value="MTHFR_C"/>
    <property type="match status" value="2"/>
</dbReference>
<dbReference type="InterPro" id="IPR029041">
    <property type="entry name" value="FAD-linked_oxidoreductase-like"/>
</dbReference>
<feature type="region of interest" description="Disordered" evidence="9">
    <location>
        <begin position="114"/>
        <end position="148"/>
    </location>
</feature>
<dbReference type="AlphaFoldDB" id="A0A167TZU4"/>
<organism evidence="11 12">
    <name type="scientific">Niveomyces insectorum RCEF 264</name>
    <dbReference type="NCBI Taxonomy" id="1081102"/>
    <lineage>
        <taxon>Eukaryota</taxon>
        <taxon>Fungi</taxon>
        <taxon>Dikarya</taxon>
        <taxon>Ascomycota</taxon>
        <taxon>Pezizomycotina</taxon>
        <taxon>Sordariomycetes</taxon>
        <taxon>Hypocreomycetidae</taxon>
        <taxon>Hypocreales</taxon>
        <taxon>Cordycipitaceae</taxon>
        <taxon>Niveomyces</taxon>
    </lineage>
</organism>
<feature type="compositionally biased region" description="Gly residues" evidence="9">
    <location>
        <begin position="629"/>
        <end position="639"/>
    </location>
</feature>
<feature type="region of interest" description="Disordered" evidence="9">
    <location>
        <begin position="386"/>
        <end position="414"/>
    </location>
</feature>
<dbReference type="Proteomes" id="UP000076874">
    <property type="component" value="Unassembled WGS sequence"/>
</dbReference>
<proteinExistence type="inferred from homology"/>
<dbReference type="STRING" id="1081102.A0A167TZU4"/>
<keyword evidence="6" id="KW-0521">NADP</keyword>
<feature type="domain" description="MTHFR SAM-binding regulatory" evidence="10">
    <location>
        <begin position="457"/>
        <end position="617"/>
    </location>
</feature>
<evidence type="ECO:0000256" key="1">
    <source>
        <dbReference type="ARBA" id="ARBA00001974"/>
    </source>
</evidence>
<dbReference type="PANTHER" id="PTHR45754">
    <property type="entry name" value="METHYLENETETRAHYDROFOLATE REDUCTASE"/>
    <property type="match status" value="1"/>
</dbReference>
<protein>
    <submittedName>
        <fullName evidence="11">Methylenetetrahydrofolate reductase</fullName>
    </submittedName>
</protein>
<evidence type="ECO:0000256" key="4">
    <source>
        <dbReference type="ARBA" id="ARBA00022630"/>
    </source>
</evidence>
<dbReference type="InterPro" id="IPR053806">
    <property type="entry name" value="MTHFR_C"/>
</dbReference>
<evidence type="ECO:0000259" key="10">
    <source>
        <dbReference type="Pfam" id="PF21895"/>
    </source>
</evidence>
<dbReference type="GO" id="GO:0009086">
    <property type="term" value="P:methionine biosynthetic process"/>
    <property type="evidence" value="ECO:0007669"/>
    <property type="project" value="TreeGrafter"/>
</dbReference>
<comment type="similarity">
    <text evidence="3">Belongs to the methylenetetrahydrofolate reductase family.</text>
</comment>
<dbReference type="PANTHER" id="PTHR45754:SF1">
    <property type="entry name" value="METHYLENETETRAHYDROFOLATE REDUCTASE 1"/>
    <property type="match status" value="1"/>
</dbReference>
<feature type="compositionally biased region" description="Basic and acidic residues" evidence="9">
    <location>
        <begin position="114"/>
        <end position="125"/>
    </location>
</feature>
<gene>
    <name evidence="11" type="ORF">SPI_05145</name>
</gene>
<feature type="domain" description="MTHFR SAM-binding regulatory" evidence="10">
    <location>
        <begin position="648"/>
        <end position="731"/>
    </location>
</feature>
<keyword evidence="12" id="KW-1185">Reference proteome</keyword>
<comment type="pathway">
    <text evidence="2 8">One-carbon metabolism; tetrahydrofolate interconversion.</text>
</comment>
<dbReference type="FunFam" id="3.20.20.220:FF:000002">
    <property type="entry name" value="Methylenetetrahydrofolate reductase"/>
    <property type="match status" value="1"/>
</dbReference>
<evidence type="ECO:0000256" key="8">
    <source>
        <dbReference type="RuleBase" id="RU004254"/>
    </source>
</evidence>
<evidence type="ECO:0000313" key="12">
    <source>
        <dbReference type="Proteomes" id="UP000076874"/>
    </source>
</evidence>
<evidence type="ECO:0000256" key="6">
    <source>
        <dbReference type="ARBA" id="ARBA00022857"/>
    </source>
</evidence>
<dbReference type="UniPathway" id="UPA00193"/>
<sequence>MDKITDKIAALPPDACYFSLEFFPPKTTMGFANLRGRLDRMARALRPLFVNVTWGAGGSTAQKSLELAEICQRELGLTTCLHLTCTNMSRQTIDKALEDAKALGIRNILALRGDPPRPTEYRDEDAAGGDSNNNNNNNSSNNNNNDAATNPEVEFAYAVDLVRYIRKQHGDYFCIGVAAYPEGHAEESHPLGQSLEHDLPYLVEKVQAGADFLMTQLFFDGAAYEHFETVLHDHPSGAFKDLPLLPGLMPIQNYQMIKRTTKLSHASIPDALMERLEAVKKDDEKVKSVGVDILSELVEQVKGIKDRLRPDRPKGFHFYTLNLEKAVSFIVERTHLIPPSTPVDGEAAATAATVAALARNAAAANAAEVAVVDDVAVSSTPSIRVNGAPPALLVDGQQPPARRESSIGSDPRNRVIVPGPSASHPDYEATALEASVPAGPVNTRANTLAISEGEGVLGREATWDDFPNGRWGDARSPAYGEIDGYGVSLHMTVNQALKLWGCPTQPADISQLFIRYLRGELPAIPWSEEEFNAETATIRDHLVRLNAKGWWTVASQPAVNGLPSSDATFGWGPPHGFVFQKAFVEFFVPAADWAALRSRLAAPAVRDVTCYYAVNAAGDFQSSDASGGLGAGAGGSGDDGAGDEEGVREASTNAVTWGVFPGKEIITPTIIEEVSFRAWSEEAFGIWREWAAVYPKGSATDKLLEKTQKDCWLVNIIHHDYIQKDALWNLLFE</sequence>
<dbReference type="SUPFAM" id="SSF51730">
    <property type="entry name" value="FAD-linked oxidoreductase"/>
    <property type="match status" value="1"/>
</dbReference>
<dbReference type="InterPro" id="IPR003171">
    <property type="entry name" value="Mehydrof_redctse-like"/>
</dbReference>
<keyword evidence="4" id="KW-0285">Flavoprotein</keyword>
<evidence type="ECO:0000256" key="3">
    <source>
        <dbReference type="ARBA" id="ARBA00006743"/>
    </source>
</evidence>
<reference evidence="11 12" key="1">
    <citation type="journal article" date="2016" name="Genome Biol. Evol.">
        <title>Divergent and convergent evolution of fungal pathogenicity.</title>
        <authorList>
            <person name="Shang Y."/>
            <person name="Xiao G."/>
            <person name="Zheng P."/>
            <person name="Cen K."/>
            <person name="Zhan S."/>
            <person name="Wang C."/>
        </authorList>
    </citation>
    <scope>NUCLEOTIDE SEQUENCE [LARGE SCALE GENOMIC DNA]</scope>
    <source>
        <strain evidence="11 12">RCEF 264</strain>
    </source>
</reference>
<dbReference type="GO" id="GO:0035999">
    <property type="term" value="P:tetrahydrofolate interconversion"/>
    <property type="evidence" value="ECO:0007669"/>
    <property type="project" value="UniProtKB-UniPathway"/>
</dbReference>
<dbReference type="OrthoDB" id="16284at2759"/>
<dbReference type="GO" id="GO:0071949">
    <property type="term" value="F:FAD binding"/>
    <property type="evidence" value="ECO:0007669"/>
    <property type="project" value="TreeGrafter"/>
</dbReference>
<evidence type="ECO:0000256" key="5">
    <source>
        <dbReference type="ARBA" id="ARBA00022827"/>
    </source>
</evidence>
<keyword evidence="5" id="KW-0274">FAD</keyword>